<dbReference type="EMBL" id="JBEDUW010000006">
    <property type="protein sequence ID" value="KAK9923619.1"/>
    <property type="molecule type" value="Genomic_DNA"/>
</dbReference>
<dbReference type="NCBIfam" id="TIGR02348">
    <property type="entry name" value="GroEL"/>
    <property type="match status" value="1"/>
</dbReference>
<dbReference type="InterPro" id="IPR027410">
    <property type="entry name" value="TCP-1-like_intermed_sf"/>
</dbReference>
<dbReference type="GO" id="GO:0005524">
    <property type="term" value="F:ATP binding"/>
    <property type="evidence" value="ECO:0007669"/>
    <property type="project" value="UniProtKB-KW"/>
</dbReference>
<dbReference type="PRINTS" id="PR00298">
    <property type="entry name" value="CHAPERONIN60"/>
</dbReference>
<dbReference type="Gene3D" id="3.50.7.10">
    <property type="entry name" value="GroEL"/>
    <property type="match status" value="1"/>
</dbReference>
<name>A0AAW1WFQ5_RUBAR</name>
<dbReference type="Proteomes" id="UP001457282">
    <property type="component" value="Unassembled WGS sequence"/>
</dbReference>
<dbReference type="SUPFAM" id="SSF54849">
    <property type="entry name" value="GroEL-intermediate domain like"/>
    <property type="match status" value="1"/>
</dbReference>
<dbReference type="InterPro" id="IPR027413">
    <property type="entry name" value="GROEL-like_equatorial_sf"/>
</dbReference>
<dbReference type="InterPro" id="IPR001844">
    <property type="entry name" value="Cpn60/GroEL"/>
</dbReference>
<dbReference type="NCBIfam" id="NF000592">
    <property type="entry name" value="PRK00013.1"/>
    <property type="match status" value="1"/>
</dbReference>
<dbReference type="PANTHER" id="PTHR45633">
    <property type="entry name" value="60 KDA HEAT SHOCK PROTEIN, MITOCHONDRIAL"/>
    <property type="match status" value="1"/>
</dbReference>
<comment type="similarity">
    <text evidence="1 5">Belongs to the chaperonin (HSP60) family.</text>
</comment>
<keyword evidence="2" id="KW-0547">Nucleotide-binding</keyword>
<dbReference type="GO" id="GO:0042026">
    <property type="term" value="P:protein refolding"/>
    <property type="evidence" value="ECO:0007669"/>
    <property type="project" value="InterPro"/>
</dbReference>
<dbReference type="Gene3D" id="3.30.260.10">
    <property type="entry name" value="TCP-1-like chaperonin intermediate domain"/>
    <property type="match status" value="1"/>
</dbReference>
<dbReference type="InterPro" id="IPR027409">
    <property type="entry name" value="GroEL-like_apical_dom_sf"/>
</dbReference>
<dbReference type="InterPro" id="IPR018370">
    <property type="entry name" value="Chaperonin_Cpn60_CS"/>
</dbReference>
<dbReference type="CDD" id="cd03344">
    <property type="entry name" value="GroEL"/>
    <property type="match status" value="1"/>
</dbReference>
<dbReference type="HAMAP" id="MF_00600">
    <property type="entry name" value="CH60"/>
    <property type="match status" value="1"/>
</dbReference>
<evidence type="ECO:0000256" key="4">
    <source>
        <dbReference type="ARBA" id="ARBA00023186"/>
    </source>
</evidence>
<dbReference type="Pfam" id="PF00118">
    <property type="entry name" value="Cpn60_TCP1"/>
    <property type="match status" value="1"/>
</dbReference>
<dbReference type="NCBIfam" id="NF009488">
    <property type="entry name" value="PRK12850.1"/>
    <property type="match status" value="1"/>
</dbReference>
<evidence type="ECO:0000313" key="8">
    <source>
        <dbReference type="Proteomes" id="UP001457282"/>
    </source>
</evidence>
<dbReference type="AlphaFoldDB" id="A0AAW1WFQ5"/>
<reference evidence="7 8" key="1">
    <citation type="journal article" date="2023" name="G3 (Bethesda)">
        <title>A chromosome-length genome assembly and annotation of blackberry (Rubus argutus, cv. 'Hillquist').</title>
        <authorList>
            <person name="Bruna T."/>
            <person name="Aryal R."/>
            <person name="Dudchenko O."/>
            <person name="Sargent D.J."/>
            <person name="Mead D."/>
            <person name="Buti M."/>
            <person name="Cavallini A."/>
            <person name="Hytonen T."/>
            <person name="Andres J."/>
            <person name="Pham M."/>
            <person name="Weisz D."/>
            <person name="Mascagni F."/>
            <person name="Usai G."/>
            <person name="Natali L."/>
            <person name="Bassil N."/>
            <person name="Fernandez G.E."/>
            <person name="Lomsadze A."/>
            <person name="Armour M."/>
            <person name="Olukolu B."/>
            <person name="Poorten T."/>
            <person name="Britton C."/>
            <person name="Davik J."/>
            <person name="Ashrafi H."/>
            <person name="Aiden E.L."/>
            <person name="Borodovsky M."/>
            <person name="Worthington M."/>
        </authorList>
    </citation>
    <scope>NUCLEOTIDE SEQUENCE [LARGE SCALE GENOMIC DNA]</scope>
    <source>
        <strain evidence="7">PI 553951</strain>
    </source>
</reference>
<evidence type="ECO:0000256" key="5">
    <source>
        <dbReference type="RuleBase" id="RU000418"/>
    </source>
</evidence>
<organism evidence="7 8">
    <name type="scientific">Rubus argutus</name>
    <name type="common">Southern blackberry</name>
    <dbReference type="NCBI Taxonomy" id="59490"/>
    <lineage>
        <taxon>Eukaryota</taxon>
        <taxon>Viridiplantae</taxon>
        <taxon>Streptophyta</taxon>
        <taxon>Embryophyta</taxon>
        <taxon>Tracheophyta</taxon>
        <taxon>Spermatophyta</taxon>
        <taxon>Magnoliopsida</taxon>
        <taxon>eudicotyledons</taxon>
        <taxon>Gunneridae</taxon>
        <taxon>Pentapetalae</taxon>
        <taxon>rosids</taxon>
        <taxon>fabids</taxon>
        <taxon>Rosales</taxon>
        <taxon>Rosaceae</taxon>
        <taxon>Rosoideae</taxon>
        <taxon>Rosoideae incertae sedis</taxon>
        <taxon>Rubus</taxon>
    </lineage>
</organism>
<evidence type="ECO:0000256" key="3">
    <source>
        <dbReference type="ARBA" id="ARBA00022840"/>
    </source>
</evidence>
<evidence type="ECO:0000256" key="2">
    <source>
        <dbReference type="ARBA" id="ARBA00022741"/>
    </source>
</evidence>
<dbReference type="Gene3D" id="1.10.560.10">
    <property type="entry name" value="GroEL-like equatorial domain"/>
    <property type="match status" value="1"/>
</dbReference>
<dbReference type="SUPFAM" id="SSF52029">
    <property type="entry name" value="GroEL apical domain-like"/>
    <property type="match status" value="1"/>
</dbReference>
<evidence type="ECO:0000256" key="1">
    <source>
        <dbReference type="ARBA" id="ARBA00006607"/>
    </source>
</evidence>
<dbReference type="PROSITE" id="PS00296">
    <property type="entry name" value="CHAPERONINS_CPN60"/>
    <property type="match status" value="1"/>
</dbReference>
<keyword evidence="8" id="KW-1185">Reference proteome</keyword>
<comment type="caution">
    <text evidence="7">The sequence shown here is derived from an EMBL/GenBank/DDBJ whole genome shotgun (WGS) entry which is preliminary data.</text>
</comment>
<sequence>MYRIASKLASSVASSTTKKLVGGRIICNRNYAAKDISFGVGARASLLQGVSEVAEAVKVTMGPKGRYVIIEKPGKDPKVTKDGVTVAKSISFQDKHKDLGANLVKQVARATNTAAGDGTTCATVLTQAILTEGCKSIAAGINAMDLRSGIKMAVDAVVTDLKSKALMISTPEEITQVATISANGEREIGELIARAMEKVGKEGVITVADGNTLDNELEVVEGMKLGRGYISPYFITHQNTQTCELEHPLILIHEKKISDMTSLVRILELAVNKNRPLLVVAEDVESDPLSMLILNKHHAGVKVCAIKAPGFGENRRANLEDLAILTGAEVISEDLGLTLDKVKLEILGTAKKVTVSVGDTIILNGGGDKKLIEERCEELRTTMEKSTAVFDKEKAQERLSKLSGGVAVFKVGGASEAEVGERKDRVTDALNATRAAVEEGILPGGGVALLYATKGLKNIQTQNEDQRRGVEIIQNALKAPTFTIVQNAGFDGALVLGKLLEQDDHKMGYDAAKGEYVDMVKAGIIDPLKVVRTSLVDAASVSLLLTTTEAAVVDSPTEKKPPSRMPNMEDFGGY</sequence>
<evidence type="ECO:0000313" key="7">
    <source>
        <dbReference type="EMBL" id="KAK9923619.1"/>
    </source>
</evidence>
<dbReference type="FunFam" id="3.50.7.10:FF:000001">
    <property type="entry name" value="60 kDa chaperonin"/>
    <property type="match status" value="1"/>
</dbReference>
<gene>
    <name evidence="7" type="ORF">M0R45_032027</name>
</gene>
<keyword evidence="4" id="KW-0143">Chaperone</keyword>
<accession>A0AAW1WFQ5</accession>
<dbReference type="NCBIfam" id="NF009487">
    <property type="entry name" value="PRK12849.1"/>
    <property type="match status" value="1"/>
</dbReference>
<dbReference type="SUPFAM" id="SSF48592">
    <property type="entry name" value="GroEL equatorial domain-like"/>
    <property type="match status" value="1"/>
</dbReference>
<proteinExistence type="inferred from homology"/>
<dbReference type="NCBIfam" id="NF009489">
    <property type="entry name" value="PRK12851.1"/>
    <property type="match status" value="1"/>
</dbReference>
<feature type="region of interest" description="Disordered" evidence="6">
    <location>
        <begin position="554"/>
        <end position="574"/>
    </location>
</feature>
<evidence type="ECO:0000256" key="6">
    <source>
        <dbReference type="SAM" id="MobiDB-lite"/>
    </source>
</evidence>
<dbReference type="InterPro" id="IPR002423">
    <property type="entry name" value="Cpn60/GroEL/TCP-1"/>
</dbReference>
<dbReference type="GO" id="GO:0140662">
    <property type="term" value="F:ATP-dependent protein folding chaperone"/>
    <property type="evidence" value="ECO:0007669"/>
    <property type="project" value="InterPro"/>
</dbReference>
<keyword evidence="3" id="KW-0067">ATP-binding</keyword>
<protein>
    <submittedName>
        <fullName evidence="7">Uncharacterized protein</fullName>
    </submittedName>
</protein>